<dbReference type="PANTHER" id="PTHR33273:SF2">
    <property type="entry name" value="ENDONUCLEASE_EXONUCLEASE_PHOSPHATASE DOMAIN-CONTAINING PROTEIN"/>
    <property type="match status" value="1"/>
</dbReference>
<dbReference type="PANTHER" id="PTHR33273">
    <property type="entry name" value="DOMAIN-CONTAINING PROTEIN, PUTATIVE-RELATED"/>
    <property type="match status" value="1"/>
</dbReference>
<evidence type="ECO:0000259" key="2">
    <source>
        <dbReference type="SMART" id="SM00596"/>
    </source>
</evidence>
<comment type="caution">
    <text evidence="3">The sequence shown here is derived from an EMBL/GenBank/DDBJ whole genome shotgun (WGS) entry which is preliminary data.</text>
</comment>
<dbReference type="OrthoDB" id="8123891at2759"/>
<dbReference type="InterPro" id="IPR006579">
    <property type="entry name" value="Pre_C2HC_dom"/>
</dbReference>
<dbReference type="AlphaFoldDB" id="A0A8X7BR31"/>
<dbReference type="Proteomes" id="UP000886998">
    <property type="component" value="Unassembled WGS sequence"/>
</dbReference>
<feature type="domain" description="Pre-C2HC" evidence="2">
    <location>
        <begin position="304"/>
        <end position="372"/>
    </location>
</feature>
<reference evidence="3" key="1">
    <citation type="submission" date="2020-08" db="EMBL/GenBank/DDBJ databases">
        <title>Multicomponent nature underlies the extraordinary mechanical properties of spider dragline silk.</title>
        <authorList>
            <person name="Kono N."/>
            <person name="Nakamura H."/>
            <person name="Mori M."/>
            <person name="Yoshida Y."/>
            <person name="Ohtoshi R."/>
            <person name="Malay A.D."/>
            <person name="Moran D.A.P."/>
            <person name="Tomita M."/>
            <person name="Numata K."/>
            <person name="Arakawa K."/>
        </authorList>
    </citation>
    <scope>NUCLEOTIDE SEQUENCE</scope>
</reference>
<name>A0A8X7BR31_9ARAC</name>
<dbReference type="Pfam" id="PF07530">
    <property type="entry name" value="PRE_C2HC"/>
    <property type="match status" value="1"/>
</dbReference>
<protein>
    <submittedName>
        <fullName evidence="3">Nucleic-acid-binding protein from transposon X-element</fullName>
    </submittedName>
</protein>
<evidence type="ECO:0000256" key="1">
    <source>
        <dbReference type="SAM" id="MobiDB-lite"/>
    </source>
</evidence>
<feature type="region of interest" description="Disordered" evidence="1">
    <location>
        <begin position="111"/>
        <end position="211"/>
    </location>
</feature>
<evidence type="ECO:0000313" key="4">
    <source>
        <dbReference type="Proteomes" id="UP000886998"/>
    </source>
</evidence>
<keyword evidence="4" id="KW-1185">Reference proteome</keyword>
<feature type="compositionally biased region" description="Low complexity" evidence="1">
    <location>
        <begin position="184"/>
        <end position="204"/>
    </location>
</feature>
<dbReference type="SMART" id="SM00596">
    <property type="entry name" value="PRE_C2HC"/>
    <property type="match status" value="1"/>
</dbReference>
<organism evidence="3 4">
    <name type="scientific">Trichonephila inaurata madagascariensis</name>
    <dbReference type="NCBI Taxonomy" id="2747483"/>
    <lineage>
        <taxon>Eukaryota</taxon>
        <taxon>Metazoa</taxon>
        <taxon>Ecdysozoa</taxon>
        <taxon>Arthropoda</taxon>
        <taxon>Chelicerata</taxon>
        <taxon>Arachnida</taxon>
        <taxon>Araneae</taxon>
        <taxon>Araneomorphae</taxon>
        <taxon>Entelegynae</taxon>
        <taxon>Araneoidea</taxon>
        <taxon>Nephilidae</taxon>
        <taxon>Trichonephila</taxon>
        <taxon>Trichonephila inaurata</taxon>
    </lineage>
</organism>
<feature type="compositionally biased region" description="Basic and acidic residues" evidence="1">
    <location>
        <begin position="131"/>
        <end position="142"/>
    </location>
</feature>
<feature type="compositionally biased region" description="Acidic residues" evidence="1">
    <location>
        <begin position="161"/>
        <end position="174"/>
    </location>
</feature>
<sequence>MDMSASRTDVASSIKVSDLFTNEPLSFDVNVATAHLDKCTTCVECEDLCDTLEEILLTLNDPSIDNTPERLRLINVIQWTALKCSRKSIRLQNKEFKDYIEEIKRLNRVPAVPAPASQPKRKKVKRQPASPRKDTPSKKTCSERSLPNNTSPPSHIGDAESSMEEGESSAEESSEERKKKNDKPVAAVSSPAAPAAGSVAAPGSSKEDDGFTVVSRKGRRIAPIVIDSQRNATELLDQLGKFCDTPLEGRYENGKLRVFPVSAEEHRLIQKYISDNKLRSHTFEMAHNKQLKVVIRGLPTDFNQEELMSELHAFGFTPNHISLLRNRKTNTNMPLFLVTLPKCPANQDIFNIKTIGFFRVVVEPLNKSSMPPQCYRCQEFFHHSRFCARAPKCLKCSGGHLTSECTKSAKAQAKCANCSGPHPANFSGCPKNPINTKNNNKNKPTKNVWQERAAARKEKNSQQKPTFAEVVKRPQNNESLDAKEMMTQMAQMMAQWGQMLSILQTKF</sequence>
<dbReference type="EMBL" id="BMAV01002012">
    <property type="protein sequence ID" value="GFY40635.1"/>
    <property type="molecule type" value="Genomic_DNA"/>
</dbReference>
<accession>A0A8X7BR31</accession>
<evidence type="ECO:0000313" key="3">
    <source>
        <dbReference type="EMBL" id="GFY40635.1"/>
    </source>
</evidence>
<proteinExistence type="predicted"/>
<feature type="compositionally biased region" description="Polar residues" evidence="1">
    <location>
        <begin position="143"/>
        <end position="153"/>
    </location>
</feature>
<gene>
    <name evidence="3" type="primary">ORF1_100</name>
    <name evidence="3" type="ORF">TNIN_6251</name>
</gene>